<dbReference type="Proteomes" id="UP001162060">
    <property type="component" value="Unassembled WGS sequence"/>
</dbReference>
<evidence type="ECO:0000313" key="2">
    <source>
        <dbReference type="Proteomes" id="UP001162060"/>
    </source>
</evidence>
<dbReference type="EMBL" id="CAKLBY020000101">
    <property type="protein sequence ID" value="CAK7926561.1"/>
    <property type="molecule type" value="Genomic_DNA"/>
</dbReference>
<sequence length="80" mass="8909">MLEVPRICSRGQRRRMTSWNAVKPHAVLAESTMLDLSPDDKPQVIEWRHQKSPGATKSTADAKPKSVCAQAYSRIGWGSC</sequence>
<organism evidence="1 2">
    <name type="scientific">Peronospora matthiolae</name>
    <dbReference type="NCBI Taxonomy" id="2874970"/>
    <lineage>
        <taxon>Eukaryota</taxon>
        <taxon>Sar</taxon>
        <taxon>Stramenopiles</taxon>
        <taxon>Oomycota</taxon>
        <taxon>Peronosporomycetes</taxon>
        <taxon>Peronosporales</taxon>
        <taxon>Peronosporaceae</taxon>
        <taxon>Peronospora</taxon>
    </lineage>
</organism>
<evidence type="ECO:0000313" key="1">
    <source>
        <dbReference type="EMBL" id="CAK7926561.1"/>
    </source>
</evidence>
<accession>A0AAV1TXV3</accession>
<dbReference type="AlphaFoldDB" id="A0AAV1TXV3"/>
<gene>
    <name evidence="1" type="ORF">PM001_LOCUS11711</name>
</gene>
<name>A0AAV1TXV3_9STRA</name>
<proteinExistence type="predicted"/>
<protein>
    <submittedName>
        <fullName evidence="1">Uncharacterized protein</fullName>
    </submittedName>
</protein>
<reference evidence="1" key="1">
    <citation type="submission" date="2024-01" db="EMBL/GenBank/DDBJ databases">
        <authorList>
            <person name="Webb A."/>
        </authorList>
    </citation>
    <scope>NUCLEOTIDE SEQUENCE</scope>
    <source>
        <strain evidence="1">Pm1</strain>
    </source>
</reference>
<comment type="caution">
    <text evidence="1">The sequence shown here is derived from an EMBL/GenBank/DDBJ whole genome shotgun (WGS) entry which is preliminary data.</text>
</comment>